<name>A0A2P6M646_9GAMM</name>
<evidence type="ECO:0000313" key="1">
    <source>
        <dbReference type="EMBL" id="PRH81409.1"/>
    </source>
</evidence>
<accession>A0A2P6M646</accession>
<evidence type="ECO:0000313" key="2">
    <source>
        <dbReference type="Proteomes" id="UP000241736"/>
    </source>
</evidence>
<gene>
    <name evidence="1" type="ORF">C6N40_12920</name>
</gene>
<keyword evidence="2" id="KW-1185">Reference proteome</keyword>
<dbReference type="AlphaFoldDB" id="A0A2P6M646"/>
<sequence>MGVFLSPDPVNTDPSTGSVFSRYEYASSNPLKLVDPDGRLARRPWERHPWEQNGPSGRFGGTPSFADDFQLGGPTRRPANGKNKHAARDRMLKKAVARYKPETEGAAVEYDPSLRAGGTTIGTSTILLGPSAFGGTLGGVASAIEHEGRHIRQEKRRMGYSTLQLWADEAEAYGLGLQSAESFELSDWEIERTKDLYLRYFNELPADMQESVIERLGGNPLEQ</sequence>
<dbReference type="EMBL" id="PVLF01000025">
    <property type="protein sequence ID" value="PRH81409.1"/>
    <property type="molecule type" value="Genomic_DNA"/>
</dbReference>
<reference evidence="1 2" key="1">
    <citation type="submission" date="2018-03" db="EMBL/GenBank/DDBJ databases">
        <title>Arenimonas caeni sp. nov., isolated from activated sludge.</title>
        <authorList>
            <person name="Liu H."/>
        </authorList>
    </citation>
    <scope>NUCLEOTIDE SEQUENCE [LARGE SCALE GENOMIC DNA]</scope>
    <source>
        <strain evidence="2">z29</strain>
    </source>
</reference>
<organism evidence="1 2">
    <name type="scientific">Arenimonas caeni</name>
    <dbReference type="NCBI Taxonomy" id="2058085"/>
    <lineage>
        <taxon>Bacteria</taxon>
        <taxon>Pseudomonadati</taxon>
        <taxon>Pseudomonadota</taxon>
        <taxon>Gammaproteobacteria</taxon>
        <taxon>Lysobacterales</taxon>
        <taxon>Lysobacteraceae</taxon>
        <taxon>Arenimonas</taxon>
    </lineage>
</organism>
<dbReference type="Gene3D" id="2.180.10.10">
    <property type="entry name" value="RHS repeat-associated core"/>
    <property type="match status" value="1"/>
</dbReference>
<proteinExistence type="predicted"/>
<protein>
    <submittedName>
        <fullName evidence="1">Uncharacterized protein</fullName>
    </submittedName>
</protein>
<dbReference type="OrthoDB" id="6000150at2"/>
<dbReference type="Proteomes" id="UP000241736">
    <property type="component" value="Unassembled WGS sequence"/>
</dbReference>
<comment type="caution">
    <text evidence="1">The sequence shown here is derived from an EMBL/GenBank/DDBJ whole genome shotgun (WGS) entry which is preliminary data.</text>
</comment>